<evidence type="ECO:0000313" key="2">
    <source>
        <dbReference type="EMBL" id="XBY46168.1"/>
    </source>
</evidence>
<proteinExistence type="predicted"/>
<dbReference type="EMBL" id="CP158568">
    <property type="protein sequence ID" value="XBY46168.1"/>
    <property type="molecule type" value="Genomic_DNA"/>
</dbReference>
<gene>
    <name evidence="2" type="ORF">ABS361_08040</name>
</gene>
<keyword evidence="1" id="KW-0732">Signal</keyword>
<accession>A0AAU7XEH8</accession>
<evidence type="ECO:0000256" key="1">
    <source>
        <dbReference type="SAM" id="SignalP"/>
    </source>
</evidence>
<dbReference type="KEGG" id="mflg:ABS361_08040"/>
<feature type="chain" id="PRO_5043806582" description="DUF748 domain-containing protein" evidence="1">
    <location>
        <begin position="34"/>
        <end position="659"/>
    </location>
</feature>
<reference evidence="2" key="1">
    <citation type="submission" date="2024-06" db="EMBL/GenBank/DDBJ databases">
        <title>Methylostella associata gen. nov., sp. nov., a novel Ancalomicrobiaceae-affiliated facultatively methylotrophic bacteria that feed on methanotrophs of the genus Methylococcus.</title>
        <authorList>
            <person name="Saltykova V."/>
            <person name="Danilova O.V."/>
            <person name="Oshkin I.Y."/>
            <person name="Belova S.E."/>
            <person name="Pimenov N.V."/>
            <person name="Dedysh S.N."/>
        </authorList>
    </citation>
    <scope>NUCLEOTIDE SEQUENCE</scope>
    <source>
        <strain evidence="2">S20</strain>
    </source>
</reference>
<sequence length="659" mass="69282">MLARQPRSTIRRTTLAACVLTVALGATVPVALAASEAETLVGGWLDQIRASGAKVETGAMVYTAGDDRLEIKDLKIIPPGKDGKPDGAIRVPSAVFVGLSAGPNGGLAAKALAIGGVEGGSDDKTVTFSLAAIEGRDIVLPGFADYRYDEKQPFRSMSDLFRRLATTRIGGFTIGRFAAHVVIDDGPLDITYDGVAVADLAEGRLARLSSGAASISGPSKDGPVDVRIGTIELTGYDFGAYARIFDDTAYVGGKGDGIWRTVQGSVAMNGISINAGPVKVALARIAGADVRMRQFDRAPGAVLDKLVHDPKAVPEAESARFSLDMMRSISIGSYALEGFTIAAPDLDSGAIGRVLVSQVSSEGIGEISIDGLAFQAKGGAFQLGRFAIAKVGFPDYADVLRALEASKSPGVEIDPMSLVPTIGHFGIDGLVVDVPDKGRLQLGAFAIDLGRFIKAMPTVATVALRHLIIPAGFADTAEERQLFKRLGYERLDMSGDIAMAWDEKSQDLKIETVAASVADAGVVTAQASFGGIPRVVFERPDQAQVALATATVKSFSVTATNGSLIDRMLRMVAEDKGKSLEAYRAELIGRLVQQLEVLPDVAQRRRFQEAVTTFLKVPKAIRVTAKIAAPVPATQLVGIGVTAPQQIPGLLKLDAEAER</sequence>
<dbReference type="AlphaFoldDB" id="A0AAU7XEH8"/>
<organism evidence="2">
    <name type="scientific">Methyloraptor flagellatus</name>
    <dbReference type="NCBI Taxonomy" id="3162530"/>
    <lineage>
        <taxon>Bacteria</taxon>
        <taxon>Pseudomonadati</taxon>
        <taxon>Pseudomonadota</taxon>
        <taxon>Alphaproteobacteria</taxon>
        <taxon>Hyphomicrobiales</taxon>
        <taxon>Ancalomicrobiaceae</taxon>
        <taxon>Methyloraptor</taxon>
    </lineage>
</organism>
<protein>
    <recommendedName>
        <fullName evidence="3">DUF748 domain-containing protein</fullName>
    </recommendedName>
</protein>
<dbReference type="RefSeq" id="WP_407051265.1">
    <property type="nucleotide sequence ID" value="NZ_CP158568.1"/>
</dbReference>
<name>A0AAU7XEH8_9HYPH</name>
<feature type="signal peptide" evidence="1">
    <location>
        <begin position="1"/>
        <end position="33"/>
    </location>
</feature>
<evidence type="ECO:0008006" key="3">
    <source>
        <dbReference type="Google" id="ProtNLM"/>
    </source>
</evidence>